<accession>A0ABW3CC26</accession>
<dbReference type="InterPro" id="IPR015421">
    <property type="entry name" value="PyrdxlP-dep_Trfase_major"/>
</dbReference>
<dbReference type="GO" id="GO:0004375">
    <property type="term" value="F:glycine dehydrogenase (decarboxylating) activity"/>
    <property type="evidence" value="ECO:0007669"/>
    <property type="project" value="UniProtKB-EC"/>
</dbReference>
<dbReference type="InterPro" id="IPR020581">
    <property type="entry name" value="GDC_P"/>
</dbReference>
<proteinExistence type="predicted"/>
<evidence type="ECO:0000313" key="3">
    <source>
        <dbReference type="Proteomes" id="UP001597083"/>
    </source>
</evidence>
<comment type="function">
    <text evidence="1">The glycine cleavage system catalyzes the degradation of glycine. The P protein binds the alpha-amino group of glycine through its pyridoxal phosphate cofactor; CO(2) is released and the remaining methylamine moiety is then transferred to the lipoamide cofactor of the H protein.</text>
</comment>
<evidence type="ECO:0000313" key="2">
    <source>
        <dbReference type="EMBL" id="MFD0851472.1"/>
    </source>
</evidence>
<dbReference type="InterPro" id="IPR015424">
    <property type="entry name" value="PyrdxlP-dep_Trfase"/>
</dbReference>
<feature type="non-terminal residue" evidence="2">
    <location>
        <position position="173"/>
    </location>
</feature>
<feature type="non-terminal residue" evidence="2">
    <location>
        <position position="1"/>
    </location>
</feature>
<sequence>HVAVACDETTTDEHVDTVWKAFGIRPNVRPVEGDGFGDLRRESPYLTHPVFHAHRSETAMLRYLRKLQDKDIALDRSMIPLGSCTMKLNATTEMEPITWPEFADIHPFAPVEQAQGYLELIAELEENLAEITGYAKVSVQPNAGSQGELAGLLAIRGYHASRGEEHRDICLIP</sequence>
<gene>
    <name evidence="2" type="ORF">ACFQ07_04540</name>
</gene>
<dbReference type="EC" id="1.4.4.2" evidence="2"/>
<name>A0ABW3CC26_9ACTN</name>
<comment type="caution">
    <text evidence="2">The sequence shown here is derived from an EMBL/GenBank/DDBJ whole genome shotgun (WGS) entry which is preliminary data.</text>
</comment>
<dbReference type="Proteomes" id="UP001597083">
    <property type="component" value="Unassembled WGS sequence"/>
</dbReference>
<keyword evidence="2" id="KW-0560">Oxidoreductase</keyword>
<evidence type="ECO:0000256" key="1">
    <source>
        <dbReference type="ARBA" id="ARBA00003788"/>
    </source>
</evidence>
<dbReference type="SUPFAM" id="SSF53383">
    <property type="entry name" value="PLP-dependent transferases"/>
    <property type="match status" value="1"/>
</dbReference>
<dbReference type="Gene3D" id="3.40.640.10">
    <property type="entry name" value="Type I PLP-dependent aspartate aminotransferase-like (Major domain)"/>
    <property type="match status" value="1"/>
</dbReference>
<organism evidence="2 3">
    <name type="scientific">Actinomadura adrarensis</name>
    <dbReference type="NCBI Taxonomy" id="1819600"/>
    <lineage>
        <taxon>Bacteria</taxon>
        <taxon>Bacillati</taxon>
        <taxon>Actinomycetota</taxon>
        <taxon>Actinomycetes</taxon>
        <taxon>Streptosporangiales</taxon>
        <taxon>Thermomonosporaceae</taxon>
        <taxon>Actinomadura</taxon>
    </lineage>
</organism>
<reference evidence="3" key="1">
    <citation type="journal article" date="2019" name="Int. J. Syst. Evol. Microbiol.">
        <title>The Global Catalogue of Microorganisms (GCM) 10K type strain sequencing project: providing services to taxonomists for standard genome sequencing and annotation.</title>
        <authorList>
            <consortium name="The Broad Institute Genomics Platform"/>
            <consortium name="The Broad Institute Genome Sequencing Center for Infectious Disease"/>
            <person name="Wu L."/>
            <person name="Ma J."/>
        </authorList>
    </citation>
    <scope>NUCLEOTIDE SEQUENCE [LARGE SCALE GENOMIC DNA]</scope>
    <source>
        <strain evidence="3">JCM 31696</strain>
    </source>
</reference>
<protein>
    <submittedName>
        <fullName evidence="2">Glycine dehydrogenase (Aminomethyl-transferring)</fullName>
        <ecNumber evidence="2">1.4.4.2</ecNumber>
    </submittedName>
</protein>
<dbReference type="PANTHER" id="PTHR11773:SF1">
    <property type="entry name" value="GLYCINE DEHYDROGENASE (DECARBOXYLATING), MITOCHONDRIAL"/>
    <property type="match status" value="1"/>
</dbReference>
<keyword evidence="3" id="KW-1185">Reference proteome</keyword>
<dbReference type="PANTHER" id="PTHR11773">
    <property type="entry name" value="GLYCINE DEHYDROGENASE, DECARBOXYLATING"/>
    <property type="match status" value="1"/>
</dbReference>
<dbReference type="EMBL" id="JBHTIR010000504">
    <property type="protein sequence ID" value="MFD0851472.1"/>
    <property type="molecule type" value="Genomic_DNA"/>
</dbReference>